<feature type="transmembrane region" description="Helical" evidence="1">
    <location>
        <begin position="290"/>
        <end position="312"/>
    </location>
</feature>
<dbReference type="RefSeq" id="WP_270948463.1">
    <property type="nucleotide sequence ID" value="NZ_JAQGLA010000011.1"/>
</dbReference>
<organism evidence="2 3">
    <name type="scientific">Saccharopolyspora oryzae</name>
    <dbReference type="NCBI Taxonomy" id="2997343"/>
    <lineage>
        <taxon>Bacteria</taxon>
        <taxon>Bacillati</taxon>
        <taxon>Actinomycetota</taxon>
        <taxon>Actinomycetes</taxon>
        <taxon>Pseudonocardiales</taxon>
        <taxon>Pseudonocardiaceae</taxon>
        <taxon>Saccharopolyspora</taxon>
    </lineage>
</organism>
<dbReference type="SUPFAM" id="SSF103473">
    <property type="entry name" value="MFS general substrate transporter"/>
    <property type="match status" value="1"/>
</dbReference>
<accession>A0ABT4UVZ9</accession>
<feature type="transmembrane region" description="Helical" evidence="1">
    <location>
        <begin position="25"/>
        <end position="48"/>
    </location>
</feature>
<dbReference type="InterPro" id="IPR011701">
    <property type="entry name" value="MFS"/>
</dbReference>
<name>A0ABT4UVZ9_9PSEU</name>
<gene>
    <name evidence="2" type="ORF">OU415_10610</name>
</gene>
<evidence type="ECO:0000256" key="1">
    <source>
        <dbReference type="SAM" id="Phobius"/>
    </source>
</evidence>
<dbReference type="Pfam" id="PF07690">
    <property type="entry name" value="MFS_1"/>
    <property type="match status" value="1"/>
</dbReference>
<keyword evidence="1" id="KW-1133">Transmembrane helix</keyword>
<dbReference type="EMBL" id="JAQGLA010000011">
    <property type="protein sequence ID" value="MDA3625889.1"/>
    <property type="molecule type" value="Genomic_DNA"/>
</dbReference>
<sequence>MPEETVDDVLRPYRLLAAVPHAPNLMFFALLGRLHMPALGMVLAFLAVDWTGSYAIGGVIGATITVGQAIAGPLRGRAADRSSPPRLLVVTGLGSGLGMVAIIAVTSWVDPAHWWLILPVALGTGLSHPPITQIGRGIWPLLADGPAREAAFAVEATLQELLFVMAPMLAAFVVAIWGPVVAMSACAAWAAAGAVLFAVALWRAGFTEGLGGRGQSGRKSGSLFRTPGFVSLLGFFAFLVGGLISMDLVLVGWARERGEPELAGVLAMVWAVGSLLGGLVLGGSARRPRLWLRASLAALGLVALIPVLPPIVEPGSPLLVGAILLIGGTAVAPTLAASNGRLADIAPPERRNEAFGWMASATMFGGALAAPLSGMMLDLAGPAAAAAAAAGLALLAAGLVASHNARASRVAREAEESAVT</sequence>
<reference evidence="2 3" key="1">
    <citation type="submission" date="2022-11" db="EMBL/GenBank/DDBJ databases">
        <title>Draft genome sequence of Saccharopolyspora sp. WRP15-2 isolated from rhizosphere soils of wild rice in Thailand.</title>
        <authorList>
            <person name="Duangmal K."/>
            <person name="Kammanee S."/>
            <person name="Muangham S."/>
        </authorList>
    </citation>
    <scope>NUCLEOTIDE SEQUENCE [LARGE SCALE GENOMIC DNA]</scope>
    <source>
        <strain evidence="2 3">WRP15-2</strain>
    </source>
</reference>
<evidence type="ECO:0000313" key="3">
    <source>
        <dbReference type="Proteomes" id="UP001210380"/>
    </source>
</evidence>
<feature type="transmembrane region" description="Helical" evidence="1">
    <location>
        <begin position="354"/>
        <end position="377"/>
    </location>
</feature>
<evidence type="ECO:0000313" key="2">
    <source>
        <dbReference type="EMBL" id="MDA3625889.1"/>
    </source>
</evidence>
<feature type="transmembrane region" description="Helical" evidence="1">
    <location>
        <begin position="54"/>
        <end position="74"/>
    </location>
</feature>
<dbReference type="Gene3D" id="1.20.1250.20">
    <property type="entry name" value="MFS general substrate transporter like domains"/>
    <property type="match status" value="1"/>
</dbReference>
<keyword evidence="1" id="KW-0472">Membrane</keyword>
<keyword evidence="3" id="KW-1185">Reference proteome</keyword>
<feature type="transmembrane region" description="Helical" evidence="1">
    <location>
        <begin position="187"/>
        <end position="206"/>
    </location>
</feature>
<feature type="transmembrane region" description="Helical" evidence="1">
    <location>
        <begin position="161"/>
        <end position="181"/>
    </location>
</feature>
<comment type="caution">
    <text evidence="2">The sequence shown here is derived from an EMBL/GenBank/DDBJ whole genome shotgun (WGS) entry which is preliminary data.</text>
</comment>
<feature type="transmembrane region" description="Helical" evidence="1">
    <location>
        <begin position="262"/>
        <end position="283"/>
    </location>
</feature>
<dbReference type="PANTHER" id="PTHR23542">
    <property type="match status" value="1"/>
</dbReference>
<feature type="transmembrane region" description="Helical" evidence="1">
    <location>
        <begin position="318"/>
        <end position="342"/>
    </location>
</feature>
<dbReference type="InterPro" id="IPR036259">
    <property type="entry name" value="MFS_trans_sf"/>
</dbReference>
<dbReference type="PANTHER" id="PTHR23542:SF1">
    <property type="entry name" value="MAJOR FACILITATOR SUPERFAMILY (MFS) PROFILE DOMAIN-CONTAINING PROTEIN"/>
    <property type="match status" value="1"/>
</dbReference>
<protein>
    <submittedName>
        <fullName evidence="2">MFS transporter</fullName>
    </submittedName>
</protein>
<feature type="transmembrane region" description="Helical" evidence="1">
    <location>
        <begin position="383"/>
        <end position="402"/>
    </location>
</feature>
<proteinExistence type="predicted"/>
<feature type="transmembrane region" description="Helical" evidence="1">
    <location>
        <begin position="86"/>
        <end position="106"/>
    </location>
</feature>
<feature type="transmembrane region" description="Helical" evidence="1">
    <location>
        <begin position="227"/>
        <end position="250"/>
    </location>
</feature>
<keyword evidence="1" id="KW-0812">Transmembrane</keyword>
<dbReference type="Proteomes" id="UP001210380">
    <property type="component" value="Unassembled WGS sequence"/>
</dbReference>